<proteinExistence type="predicted"/>
<sequence>MKLDLLALPSFMLVALSILWLPVLASATRLLKWWRLRGARNDMFAMTDYMVRLTRTRVVAVGERRLDRRPGMVYLPNHRSFADFFLDLWLTEGRAVVLSRLMVALGFPVTALALIAQRAVVLFQRGGRRVRDREGFNAMLDAALAKSPHSSFLIYPEGHRSLLDAALPLKTGMLKYAYSRRMPVQTVISANKEAVCSERQTVARFGQTVVTGFGETVDPAKYPTFEGEKGTELLGACSAVPCPFGQQLVVPGSRVMLDHNDTKHLPPTPVADFMAEVQRVWDAEWVRVLSADPAEGKPLPAPIVDMQPPLLIRLRSSAVALLTTALLAAGLLLMARLALRFAAWQPLVAAMLAGSLAAWCAVSFVVCSRPYKPLPRAVAAAGSEATNGKKAD</sequence>
<reference evidence="3" key="1">
    <citation type="submission" date="2020-11" db="EMBL/GenBank/DDBJ databases">
        <title>Chlorella ohadii genome sequencing and assembly.</title>
        <authorList>
            <person name="Murik O."/>
            <person name="Treves H."/>
            <person name="Kedem I."/>
            <person name="Shotland Y."/>
            <person name="Kaplan A."/>
        </authorList>
    </citation>
    <scope>NUCLEOTIDE SEQUENCE</scope>
    <source>
        <strain evidence="3">1</strain>
    </source>
</reference>
<accession>A0AAD5DTL3</accession>
<evidence type="ECO:0000259" key="2">
    <source>
        <dbReference type="SMART" id="SM00563"/>
    </source>
</evidence>
<gene>
    <name evidence="3" type="ORF">COHA_002688</name>
</gene>
<name>A0AAD5DTL3_9CHLO</name>
<dbReference type="SUPFAM" id="SSF69593">
    <property type="entry name" value="Glycerol-3-phosphate (1)-acyltransferase"/>
    <property type="match status" value="1"/>
</dbReference>
<dbReference type="EMBL" id="JADXDR010000036">
    <property type="protein sequence ID" value="KAI7843790.1"/>
    <property type="molecule type" value="Genomic_DNA"/>
</dbReference>
<dbReference type="Proteomes" id="UP001205105">
    <property type="component" value="Unassembled WGS sequence"/>
</dbReference>
<dbReference type="AlphaFoldDB" id="A0AAD5DTL3"/>
<evidence type="ECO:0000256" key="1">
    <source>
        <dbReference type="SAM" id="Phobius"/>
    </source>
</evidence>
<keyword evidence="4" id="KW-1185">Reference proteome</keyword>
<feature type="transmembrane region" description="Helical" evidence="1">
    <location>
        <begin position="318"/>
        <end position="338"/>
    </location>
</feature>
<dbReference type="InterPro" id="IPR002123">
    <property type="entry name" value="Plipid/glycerol_acylTrfase"/>
</dbReference>
<dbReference type="GO" id="GO:0016746">
    <property type="term" value="F:acyltransferase activity"/>
    <property type="evidence" value="ECO:0007669"/>
    <property type="project" value="InterPro"/>
</dbReference>
<feature type="transmembrane region" description="Helical" evidence="1">
    <location>
        <begin position="344"/>
        <end position="367"/>
    </location>
</feature>
<keyword evidence="1" id="KW-0812">Transmembrane</keyword>
<evidence type="ECO:0000313" key="3">
    <source>
        <dbReference type="EMBL" id="KAI7843790.1"/>
    </source>
</evidence>
<feature type="transmembrane region" description="Helical" evidence="1">
    <location>
        <begin position="101"/>
        <end position="123"/>
    </location>
</feature>
<keyword evidence="1" id="KW-1133">Transmembrane helix</keyword>
<evidence type="ECO:0000313" key="4">
    <source>
        <dbReference type="Proteomes" id="UP001205105"/>
    </source>
</evidence>
<dbReference type="SMART" id="SM00563">
    <property type="entry name" value="PlsC"/>
    <property type="match status" value="1"/>
</dbReference>
<keyword evidence="1" id="KW-0472">Membrane</keyword>
<comment type="caution">
    <text evidence="3">The sequence shown here is derived from an EMBL/GenBank/DDBJ whole genome shotgun (WGS) entry which is preliminary data.</text>
</comment>
<protein>
    <recommendedName>
        <fullName evidence="2">Phospholipid/glycerol acyltransferase domain-containing protein</fullName>
    </recommendedName>
</protein>
<organism evidence="3 4">
    <name type="scientific">Chlorella ohadii</name>
    <dbReference type="NCBI Taxonomy" id="2649997"/>
    <lineage>
        <taxon>Eukaryota</taxon>
        <taxon>Viridiplantae</taxon>
        <taxon>Chlorophyta</taxon>
        <taxon>core chlorophytes</taxon>
        <taxon>Trebouxiophyceae</taxon>
        <taxon>Chlorellales</taxon>
        <taxon>Chlorellaceae</taxon>
        <taxon>Chlorella clade</taxon>
        <taxon>Chlorella</taxon>
    </lineage>
</organism>
<dbReference type="Pfam" id="PF01553">
    <property type="entry name" value="Acyltransferase"/>
    <property type="match status" value="1"/>
</dbReference>
<feature type="domain" description="Phospholipid/glycerol acyltransferase" evidence="2">
    <location>
        <begin position="72"/>
        <end position="192"/>
    </location>
</feature>